<protein>
    <submittedName>
        <fullName evidence="1">Uncharacterized protein</fullName>
    </submittedName>
</protein>
<evidence type="ECO:0000313" key="2">
    <source>
        <dbReference type="Proteomes" id="UP000681290"/>
    </source>
</evidence>
<name>A0ABQ4MZ33_9BACL</name>
<evidence type="ECO:0000313" key="1">
    <source>
        <dbReference type="EMBL" id="GIP61156.1"/>
    </source>
</evidence>
<accession>A0ABQ4MZ33</accession>
<sequence length="89" mass="10002">MPAIAVKSWVFNPKLKSKIVIVSGRDSEGNETYIRGAVTDIHGDKLIVKSIDNDTESTIYLHDFHDEGLKISVWDGTPTEYEMPESYSD</sequence>
<comment type="caution">
    <text evidence="1">The sequence shown here is derived from an EMBL/GenBank/DDBJ whole genome shotgun (WGS) entry which is preliminary data.</text>
</comment>
<organism evidence="1 2">
    <name type="scientific">Paenibacillus woosongensis</name>
    <dbReference type="NCBI Taxonomy" id="307580"/>
    <lineage>
        <taxon>Bacteria</taxon>
        <taxon>Bacillati</taxon>
        <taxon>Bacillota</taxon>
        <taxon>Bacilli</taxon>
        <taxon>Bacillales</taxon>
        <taxon>Paenibacillaceae</taxon>
        <taxon>Paenibacillus</taxon>
    </lineage>
</organism>
<proteinExistence type="predicted"/>
<dbReference type="Proteomes" id="UP000681290">
    <property type="component" value="Unassembled WGS sequence"/>
</dbReference>
<reference evidence="1 2" key="1">
    <citation type="submission" date="2021-03" db="EMBL/GenBank/DDBJ databases">
        <title>Antimicrobial resistance genes in bacteria isolated from Japanese honey, and their potential for conferring macrolide and lincosamide resistance in the American foulbrood pathogen Paenibacillus larvae.</title>
        <authorList>
            <person name="Okamoto M."/>
            <person name="Kumagai M."/>
            <person name="Kanamori H."/>
            <person name="Takamatsu D."/>
        </authorList>
    </citation>
    <scope>NUCLEOTIDE SEQUENCE [LARGE SCALE GENOMIC DNA]</scope>
    <source>
        <strain evidence="1 2">J15TS10</strain>
    </source>
</reference>
<keyword evidence="2" id="KW-1185">Reference proteome</keyword>
<dbReference type="RefSeq" id="WP_213595269.1">
    <property type="nucleotide sequence ID" value="NZ_BOSM01000014.1"/>
</dbReference>
<dbReference type="EMBL" id="BOSM01000014">
    <property type="protein sequence ID" value="GIP61156.1"/>
    <property type="molecule type" value="Genomic_DNA"/>
</dbReference>
<gene>
    <name evidence="1" type="ORF">J15TS10_49700</name>
</gene>